<dbReference type="Proteomes" id="UP000319578">
    <property type="component" value="Unassembled WGS sequence"/>
</dbReference>
<sequence>MIIGCGIGLIGTALIGRRKASSLLPHFIAKTIRSQQQYLFTLFSEHRNGIDVIESSERRKMQTNITNLKLVYETAIGEIPRNKVALEMMWPVIFSIVQIGYLLEACLKATNCPILSDETLSQLLLVFETMAKSAEQNGVIPMKLVPEIQGFSKLQKEIADLQDALQLAKRALS</sequence>
<dbReference type="EMBL" id="BJON01000002">
    <property type="protein sequence ID" value="GED66773.1"/>
    <property type="molecule type" value="Genomic_DNA"/>
</dbReference>
<name>A0ABQ0TFQ2_9BACL</name>
<accession>A0ABQ0TFQ2</accession>
<evidence type="ECO:0000313" key="2">
    <source>
        <dbReference type="Proteomes" id="UP000319578"/>
    </source>
</evidence>
<comment type="caution">
    <text evidence="1">The sequence shown here is derived from an EMBL/GenBank/DDBJ whole genome shotgun (WGS) entry which is preliminary data.</text>
</comment>
<proteinExistence type="predicted"/>
<evidence type="ECO:0000313" key="1">
    <source>
        <dbReference type="EMBL" id="GED66773.1"/>
    </source>
</evidence>
<protein>
    <submittedName>
        <fullName evidence="1">Uncharacterized protein</fullName>
    </submittedName>
</protein>
<organism evidence="1 2">
    <name type="scientific">Brevibacillus reuszeri</name>
    <dbReference type="NCBI Taxonomy" id="54915"/>
    <lineage>
        <taxon>Bacteria</taxon>
        <taxon>Bacillati</taxon>
        <taxon>Bacillota</taxon>
        <taxon>Bacilli</taxon>
        <taxon>Bacillales</taxon>
        <taxon>Paenibacillaceae</taxon>
        <taxon>Brevibacillus</taxon>
    </lineage>
</organism>
<reference evidence="1 2" key="1">
    <citation type="submission" date="2019-06" db="EMBL/GenBank/DDBJ databases">
        <title>Whole genome shotgun sequence of Brevibacillus reuszeri NBRC 15719.</title>
        <authorList>
            <person name="Hosoyama A."/>
            <person name="Uohara A."/>
            <person name="Ohji S."/>
            <person name="Ichikawa N."/>
        </authorList>
    </citation>
    <scope>NUCLEOTIDE SEQUENCE [LARGE SCALE GENOMIC DNA]</scope>
    <source>
        <strain evidence="1 2">NBRC 15719</strain>
    </source>
</reference>
<dbReference type="RefSeq" id="WP_049740017.1">
    <property type="nucleotide sequence ID" value="NZ_BJON01000002.1"/>
</dbReference>
<keyword evidence="2" id="KW-1185">Reference proteome</keyword>
<gene>
    <name evidence="1" type="ORF">BRE01_04750</name>
</gene>